<dbReference type="PANTHER" id="PTHR46425">
    <property type="entry name" value="TRANSCRIPTION TERMINATION FACTOR RHO"/>
    <property type="match status" value="1"/>
</dbReference>
<dbReference type="SMART" id="SM00382">
    <property type="entry name" value="AAA"/>
    <property type="match status" value="1"/>
</dbReference>
<dbReference type="InterPro" id="IPR041703">
    <property type="entry name" value="Rho_factor_ATP-bd"/>
</dbReference>
<dbReference type="InterPro" id="IPR011129">
    <property type="entry name" value="CSD"/>
</dbReference>
<evidence type="ECO:0000256" key="8">
    <source>
        <dbReference type="ARBA" id="ARBA00023163"/>
    </source>
</evidence>
<keyword evidence="8 9" id="KW-0804">Transcription</keyword>
<reference evidence="13" key="1">
    <citation type="submission" date="2022-04" db="EMBL/GenBank/DDBJ databases">
        <title>Complete genome sequences of Ezakiella coagulans and Fenollaria massiliensis.</title>
        <authorList>
            <person name="France M.T."/>
            <person name="Clifford J."/>
            <person name="Narina S."/>
            <person name="Rutt L."/>
            <person name="Ravel J."/>
        </authorList>
    </citation>
    <scope>NUCLEOTIDE SEQUENCE</scope>
    <source>
        <strain evidence="13">C0061C2</strain>
    </source>
</reference>
<keyword evidence="1 9" id="KW-0806">Transcription termination</keyword>
<keyword evidence="14" id="KW-1185">Reference proteome</keyword>
<dbReference type="InterPro" id="IPR027417">
    <property type="entry name" value="P-loop_NTPase"/>
</dbReference>
<dbReference type="RefSeq" id="WP_249242191.1">
    <property type="nucleotide sequence ID" value="NZ_CP096649.1"/>
</dbReference>
<dbReference type="InterPro" id="IPR003593">
    <property type="entry name" value="AAA+_ATPase"/>
</dbReference>
<dbReference type="PANTHER" id="PTHR46425:SF1">
    <property type="entry name" value="TRANSCRIPTION TERMINATION FACTOR RHO"/>
    <property type="match status" value="1"/>
</dbReference>
<dbReference type="SUPFAM" id="SSF68912">
    <property type="entry name" value="Rho N-terminal domain-like"/>
    <property type="match status" value="1"/>
</dbReference>
<dbReference type="Proteomes" id="UP000831151">
    <property type="component" value="Chromosome"/>
</dbReference>
<dbReference type="InterPro" id="IPR004665">
    <property type="entry name" value="Term_rho"/>
</dbReference>
<dbReference type="InterPro" id="IPR012340">
    <property type="entry name" value="NA-bd_OB-fold"/>
</dbReference>
<keyword evidence="2 9" id="KW-0547">Nucleotide-binding</keyword>
<evidence type="ECO:0000256" key="4">
    <source>
        <dbReference type="ARBA" id="ARBA00022806"/>
    </source>
</evidence>
<dbReference type="HAMAP" id="MF_01884">
    <property type="entry name" value="Rho"/>
    <property type="match status" value="1"/>
</dbReference>
<evidence type="ECO:0000256" key="11">
    <source>
        <dbReference type="PROSITE-ProRule" id="PRU01203"/>
    </source>
</evidence>
<dbReference type="AlphaFoldDB" id="A0A9E7DIM5"/>
<dbReference type="KEGG" id="fms:M1R53_04955"/>
<name>A0A9E7DIM5_9FIRM</name>
<evidence type="ECO:0000259" key="12">
    <source>
        <dbReference type="PROSITE" id="PS51856"/>
    </source>
</evidence>
<keyword evidence="3 9" id="KW-0378">Hydrolase</keyword>
<accession>A0A9E7DIM5</accession>
<gene>
    <name evidence="9 13" type="primary">rho</name>
    <name evidence="13" type="ORF">M1R53_04955</name>
</gene>
<dbReference type="CDD" id="cd01128">
    <property type="entry name" value="rho_factor_C"/>
    <property type="match status" value="1"/>
</dbReference>
<evidence type="ECO:0000256" key="5">
    <source>
        <dbReference type="ARBA" id="ARBA00022840"/>
    </source>
</evidence>
<feature type="binding site" evidence="9">
    <location>
        <begin position="216"/>
        <end position="221"/>
    </location>
    <ligand>
        <name>ATP</name>
        <dbReference type="ChEBI" id="CHEBI:30616"/>
    </ligand>
</feature>
<evidence type="ECO:0000256" key="9">
    <source>
        <dbReference type="HAMAP-Rule" id="MF_01884"/>
    </source>
</evidence>
<comment type="caution">
    <text evidence="9">Lacks conserved residue(s) required for the propagation of feature annotation.</text>
</comment>
<dbReference type="GO" id="GO:0005524">
    <property type="term" value="F:ATP binding"/>
    <property type="evidence" value="ECO:0007669"/>
    <property type="project" value="UniProtKB-UniRule"/>
</dbReference>
<keyword evidence="7 9" id="KW-0805">Transcription regulation</keyword>
<dbReference type="InterPro" id="IPR036269">
    <property type="entry name" value="Rho_N_sf"/>
</dbReference>
<dbReference type="PROSITE" id="PS51856">
    <property type="entry name" value="RHO_RNA_BD"/>
    <property type="match status" value="1"/>
</dbReference>
<keyword evidence="4 9" id="KW-0347">Helicase</keyword>
<dbReference type="NCBIfam" id="TIGR00767">
    <property type="entry name" value="rho"/>
    <property type="match status" value="1"/>
</dbReference>
<protein>
    <recommendedName>
        <fullName evidence="9 10">Transcription termination factor Rho</fullName>
        <ecNumber evidence="9 10">3.6.4.-</ecNumber>
    </recommendedName>
    <alternativeName>
        <fullName evidence="9">ATP-dependent helicase Rho</fullName>
    </alternativeName>
</protein>
<dbReference type="InterPro" id="IPR011112">
    <property type="entry name" value="Rho-like_N"/>
</dbReference>
<keyword evidence="5 9" id="KW-0067">ATP-binding</keyword>
<dbReference type="EMBL" id="CP096649">
    <property type="protein sequence ID" value="UQK58591.1"/>
    <property type="molecule type" value="Genomic_DNA"/>
</dbReference>
<keyword evidence="6 9" id="KW-0694">RNA-binding</keyword>
<comment type="similarity">
    <text evidence="9 11">Belongs to the Rho family.</text>
</comment>
<dbReference type="NCBIfam" id="NF006886">
    <property type="entry name" value="PRK09376.1"/>
    <property type="match status" value="1"/>
</dbReference>
<dbReference type="GO" id="GO:0006353">
    <property type="term" value="P:DNA-templated transcription termination"/>
    <property type="evidence" value="ECO:0007669"/>
    <property type="project" value="UniProtKB-UniRule"/>
</dbReference>
<evidence type="ECO:0000256" key="3">
    <source>
        <dbReference type="ARBA" id="ARBA00022801"/>
    </source>
</evidence>
<feature type="binding site" evidence="9">
    <location>
        <position position="259"/>
    </location>
    <ligand>
        <name>ATP</name>
        <dbReference type="ChEBI" id="CHEBI:30616"/>
    </ligand>
</feature>
<dbReference type="GO" id="GO:0016787">
    <property type="term" value="F:hydrolase activity"/>
    <property type="evidence" value="ECO:0007669"/>
    <property type="project" value="UniProtKB-KW"/>
</dbReference>
<dbReference type="InterPro" id="IPR011113">
    <property type="entry name" value="Rho_RNA-bd"/>
</dbReference>
<dbReference type="SUPFAM" id="SSF50249">
    <property type="entry name" value="Nucleic acid-binding proteins"/>
    <property type="match status" value="1"/>
</dbReference>
<organism evidence="13 14">
    <name type="scientific">Fenollaria massiliensis</name>
    <dbReference type="NCBI Taxonomy" id="938288"/>
    <lineage>
        <taxon>Bacteria</taxon>
        <taxon>Bacillati</taxon>
        <taxon>Bacillota</taxon>
        <taxon>Clostridia</taxon>
        <taxon>Eubacteriales</taxon>
        <taxon>Fenollaria</taxon>
    </lineage>
</organism>
<dbReference type="SMART" id="SM00357">
    <property type="entry name" value="CSP"/>
    <property type="match status" value="1"/>
</dbReference>
<dbReference type="EC" id="3.6.4.-" evidence="9 10"/>
<feature type="binding site" evidence="9">
    <location>
        <begin position="228"/>
        <end position="233"/>
    </location>
    <ligand>
        <name>ATP</name>
        <dbReference type="ChEBI" id="CHEBI:30616"/>
    </ligand>
</feature>
<dbReference type="SUPFAM" id="SSF52540">
    <property type="entry name" value="P-loop containing nucleoside triphosphate hydrolases"/>
    <property type="match status" value="1"/>
</dbReference>
<dbReference type="Pfam" id="PF07498">
    <property type="entry name" value="Rho_N"/>
    <property type="match status" value="1"/>
</dbReference>
<dbReference type="GO" id="GO:0003723">
    <property type="term" value="F:RNA binding"/>
    <property type="evidence" value="ECO:0007669"/>
    <property type="project" value="UniProtKB-UniRule"/>
</dbReference>
<comment type="subunit">
    <text evidence="9">Homohexamer. The homohexamer assembles into an open ring structure.</text>
</comment>
<comment type="function">
    <text evidence="9">Facilitates transcription termination by a mechanism that involves Rho binding to the nascent RNA, activation of Rho's RNA-dependent ATPase activity, and release of the mRNA from the DNA template.</text>
</comment>
<evidence type="ECO:0000256" key="2">
    <source>
        <dbReference type="ARBA" id="ARBA00022741"/>
    </source>
</evidence>
<evidence type="ECO:0000256" key="10">
    <source>
        <dbReference type="NCBIfam" id="TIGR00767"/>
    </source>
</evidence>
<dbReference type="SMART" id="SM00959">
    <property type="entry name" value="Rho_N"/>
    <property type="match status" value="1"/>
</dbReference>
<evidence type="ECO:0000256" key="7">
    <source>
        <dbReference type="ARBA" id="ARBA00023015"/>
    </source>
</evidence>
<dbReference type="Gene3D" id="3.40.50.300">
    <property type="entry name" value="P-loop containing nucleotide triphosphate hydrolases"/>
    <property type="match status" value="1"/>
</dbReference>
<evidence type="ECO:0000256" key="1">
    <source>
        <dbReference type="ARBA" id="ARBA00022472"/>
    </source>
</evidence>
<dbReference type="GO" id="GO:0004386">
    <property type="term" value="F:helicase activity"/>
    <property type="evidence" value="ECO:0007669"/>
    <property type="project" value="UniProtKB-UniRule"/>
</dbReference>
<evidence type="ECO:0000313" key="13">
    <source>
        <dbReference type="EMBL" id="UQK58591.1"/>
    </source>
</evidence>
<proteinExistence type="inferred from homology"/>
<dbReference type="Gene3D" id="2.40.50.140">
    <property type="entry name" value="Nucleic acid-binding proteins"/>
    <property type="match status" value="1"/>
</dbReference>
<dbReference type="Pfam" id="PF07497">
    <property type="entry name" value="Rho_RNA_bind"/>
    <property type="match status" value="1"/>
</dbReference>
<dbReference type="GO" id="GO:0008186">
    <property type="term" value="F:ATP-dependent activity, acting on RNA"/>
    <property type="evidence" value="ECO:0007669"/>
    <property type="project" value="UniProtKB-UniRule"/>
</dbReference>
<sequence>MIVDNHLDDYKLVELQNFAKNYGLKNFTKLKKLELIEYILKSIRTNHDEDAFKSCKNLDEFFEKINNGSACIDKNKSKEEKTDSKTTKDNSIDGIETVEVTGILEILPDGFGFLRRENYSQSDNDYYVSPTYIKKFLLRQGDEITGKVRKKDESNEENSKNAIVYINKVNGDSLDTCFKRADFDDLIPEYPDELIKLETTKDELSTRFIDLISPIGKGQRGLIVAPPKAGKTTLIKKIANAININHPEIKLIVLLIDERPEEVTDLKRSINGDVIYSTFDEDLENHIKVSQMTLERAKRLVEHKKDVVILLDSITRLARAYNMMITPTGRSLSGGLDPGALFGPKKFFGAARNFKDKGSLSILATALIDTGSRMDQVIYEEFKGTGNMELYLDRDLSNMRLFPAIDILNSGTRKDELLLDEKTLKIQRKFRALMNKNGNEYAVEYLRKFMTNTSSNKELVNSLDKALIKND</sequence>
<evidence type="ECO:0000313" key="14">
    <source>
        <dbReference type="Proteomes" id="UP000831151"/>
    </source>
</evidence>
<evidence type="ECO:0000256" key="6">
    <source>
        <dbReference type="ARBA" id="ARBA00022884"/>
    </source>
</evidence>
<dbReference type="Pfam" id="PF00006">
    <property type="entry name" value="ATP-synt_ab"/>
    <property type="match status" value="1"/>
</dbReference>
<dbReference type="InterPro" id="IPR000194">
    <property type="entry name" value="ATPase_F1/V1/A1_a/bsu_nucl-bd"/>
</dbReference>
<feature type="domain" description="Rho RNA-BD" evidence="12">
    <location>
        <begin position="97"/>
        <end position="173"/>
    </location>
</feature>